<keyword evidence="1" id="KW-1133">Transmembrane helix</keyword>
<dbReference type="Proteomes" id="UP000184031">
    <property type="component" value="Unassembled WGS sequence"/>
</dbReference>
<evidence type="ECO:0000313" key="3">
    <source>
        <dbReference type="EMBL" id="SHK34150.1"/>
    </source>
</evidence>
<protein>
    <submittedName>
        <fullName evidence="3">Uncharacterized protein</fullName>
    </submittedName>
</protein>
<dbReference type="RefSeq" id="WP_072877200.1">
    <property type="nucleotide sequence ID" value="NZ_FOKU01000002.1"/>
</dbReference>
<dbReference type="Proteomes" id="UP000198940">
    <property type="component" value="Unassembled WGS sequence"/>
</dbReference>
<reference evidence="3 4" key="1">
    <citation type="submission" date="2016-11" db="EMBL/GenBank/DDBJ databases">
        <authorList>
            <person name="Varghese N."/>
            <person name="Submissions S."/>
        </authorList>
    </citation>
    <scope>NUCLEOTIDE SEQUENCE [LARGE SCALE GENOMIC DNA]</scope>
    <source>
        <strain evidence="3 4">CGMCC 1.12174</strain>
        <strain evidence="2 5">DSM 26351</strain>
    </source>
</reference>
<evidence type="ECO:0000256" key="1">
    <source>
        <dbReference type="SAM" id="Phobius"/>
    </source>
</evidence>
<dbReference type="EMBL" id="FRAT01000002">
    <property type="protein sequence ID" value="SHK34150.1"/>
    <property type="molecule type" value="Genomic_DNA"/>
</dbReference>
<dbReference type="AlphaFoldDB" id="A0A1M6RP31"/>
<sequence>MNEDQIKKIIQKSELKTTADFTEMLMLELQSEAAKDTKKMDAIQPRFYFVASIALLFGIGAVLFFVGTPSFSLIDLKINLPKTPVFVGVLFLVLYGANRVLELCSAQRSYGE</sequence>
<dbReference type="EMBL" id="FOKU01000002">
    <property type="protein sequence ID" value="SFB76166.1"/>
    <property type="molecule type" value="Genomic_DNA"/>
</dbReference>
<accession>A0A1M6RP31</accession>
<feature type="transmembrane region" description="Helical" evidence="1">
    <location>
        <begin position="83"/>
        <end position="101"/>
    </location>
</feature>
<dbReference type="STRING" id="1055723.SAMN05216293_0833"/>
<name>A0A1M6RP31_9FLAO</name>
<evidence type="ECO:0000313" key="2">
    <source>
        <dbReference type="EMBL" id="SFB76166.1"/>
    </source>
</evidence>
<organism evidence="3 4">
    <name type="scientific">Flagellimonas taeanensis</name>
    <dbReference type="NCBI Taxonomy" id="1005926"/>
    <lineage>
        <taxon>Bacteria</taxon>
        <taxon>Pseudomonadati</taxon>
        <taxon>Bacteroidota</taxon>
        <taxon>Flavobacteriia</taxon>
        <taxon>Flavobacteriales</taxon>
        <taxon>Flavobacteriaceae</taxon>
        <taxon>Flagellimonas</taxon>
    </lineage>
</organism>
<proteinExistence type="predicted"/>
<gene>
    <name evidence="2" type="ORF">SAMN04487891_102156</name>
    <name evidence="3" type="ORF">SAMN05216293_0833</name>
</gene>
<keyword evidence="1" id="KW-0472">Membrane</keyword>
<evidence type="ECO:0000313" key="5">
    <source>
        <dbReference type="Proteomes" id="UP000198940"/>
    </source>
</evidence>
<evidence type="ECO:0000313" key="4">
    <source>
        <dbReference type="Proteomes" id="UP000184031"/>
    </source>
</evidence>
<keyword evidence="1" id="KW-0812">Transmembrane</keyword>
<keyword evidence="5" id="KW-1185">Reference proteome</keyword>
<feature type="transmembrane region" description="Helical" evidence="1">
    <location>
        <begin position="47"/>
        <end position="71"/>
    </location>
</feature>
<comment type="caution">
    <text evidence="3">The sequence shown here is derived from an EMBL/GenBank/DDBJ whole genome shotgun (WGS) entry which is preliminary data.</text>
</comment>